<keyword evidence="4" id="KW-0804">Transcription</keyword>
<dbReference type="PANTHER" id="PTHR30126">
    <property type="entry name" value="HTH-TYPE TRANSCRIPTIONAL REGULATOR"/>
    <property type="match status" value="1"/>
</dbReference>
<organism evidence="6 7">
    <name type="scientific">Listeria grandensis</name>
    <dbReference type="NCBI Taxonomy" id="1494963"/>
    <lineage>
        <taxon>Bacteria</taxon>
        <taxon>Bacillati</taxon>
        <taxon>Bacillota</taxon>
        <taxon>Bacilli</taxon>
        <taxon>Bacillales</taxon>
        <taxon>Listeriaceae</taxon>
        <taxon>Listeria</taxon>
    </lineage>
</organism>
<dbReference type="AlphaFoldDB" id="A0A7X1CR97"/>
<dbReference type="PRINTS" id="PR00039">
    <property type="entry name" value="HTHLYSR"/>
</dbReference>
<dbReference type="Gene3D" id="1.10.10.10">
    <property type="entry name" value="Winged helix-like DNA-binding domain superfamily/Winged helix DNA-binding domain"/>
    <property type="match status" value="1"/>
</dbReference>
<dbReference type="InterPro" id="IPR005119">
    <property type="entry name" value="LysR_subst-bd"/>
</dbReference>
<evidence type="ECO:0000256" key="1">
    <source>
        <dbReference type="ARBA" id="ARBA00009437"/>
    </source>
</evidence>
<dbReference type="RefSeq" id="WP_185409825.1">
    <property type="nucleotide sequence ID" value="NZ_JAARRE010000005.1"/>
</dbReference>
<evidence type="ECO:0000256" key="3">
    <source>
        <dbReference type="ARBA" id="ARBA00023125"/>
    </source>
</evidence>
<keyword evidence="3" id="KW-0238">DNA-binding</keyword>
<evidence type="ECO:0000313" key="6">
    <source>
        <dbReference type="EMBL" id="MBC1937837.1"/>
    </source>
</evidence>
<protein>
    <submittedName>
        <fullName evidence="6">LysR family transcriptional regulator</fullName>
    </submittedName>
</protein>
<evidence type="ECO:0000256" key="2">
    <source>
        <dbReference type="ARBA" id="ARBA00023015"/>
    </source>
</evidence>
<dbReference type="Gene3D" id="3.40.190.290">
    <property type="match status" value="1"/>
</dbReference>
<comment type="caution">
    <text evidence="6">The sequence shown here is derived from an EMBL/GenBank/DDBJ whole genome shotgun (WGS) entry which is preliminary data.</text>
</comment>
<accession>A0A7X1CR97</accession>
<dbReference type="SUPFAM" id="SSF53850">
    <property type="entry name" value="Periplasmic binding protein-like II"/>
    <property type="match status" value="1"/>
</dbReference>
<dbReference type="GO" id="GO:0003700">
    <property type="term" value="F:DNA-binding transcription factor activity"/>
    <property type="evidence" value="ECO:0007669"/>
    <property type="project" value="InterPro"/>
</dbReference>
<dbReference type="InterPro" id="IPR036388">
    <property type="entry name" value="WH-like_DNA-bd_sf"/>
</dbReference>
<sequence length="279" mass="32138">MLELIETFVAVYDAKNFTKASQRLYLSQSAVSNQISSLEEMLGVTLFERIKYVQVFPTAEAQFFYNECKQLQNEWKSIVKTLKQLERETCQPIVIGASETIGNTMISPLLIKLEEVFPQNKFEFYIASSSEIIKSIHLSKTHIGLVESNISDTALESKVFMHDEMLVVGEEKEDIWLFHNGEESTEQYVNQYLAYTRTKPKTVIKFNNQSTILKIIEQGIGQAIISSLLVLDSHHILDRTNIFRPLHMIFDNSNKIVDFRIKNTLFLLLTSNKSEYTYA</sequence>
<dbReference type="SUPFAM" id="SSF46785">
    <property type="entry name" value="Winged helix' DNA-binding domain"/>
    <property type="match status" value="1"/>
</dbReference>
<name>A0A7X1CR97_9LIST</name>
<gene>
    <name evidence="6" type="ORF">HCA69_15850</name>
</gene>
<proteinExistence type="inferred from homology"/>
<evidence type="ECO:0000256" key="4">
    <source>
        <dbReference type="ARBA" id="ARBA00023163"/>
    </source>
</evidence>
<dbReference type="PANTHER" id="PTHR30126:SF39">
    <property type="entry name" value="HTH-TYPE TRANSCRIPTIONAL REGULATOR CYSL"/>
    <property type="match status" value="1"/>
</dbReference>
<dbReference type="Pfam" id="PF00126">
    <property type="entry name" value="HTH_1"/>
    <property type="match status" value="1"/>
</dbReference>
<dbReference type="InterPro" id="IPR000847">
    <property type="entry name" value="LysR_HTH_N"/>
</dbReference>
<feature type="domain" description="HTH lysR-type" evidence="5">
    <location>
        <begin position="1"/>
        <end position="58"/>
    </location>
</feature>
<comment type="similarity">
    <text evidence="1">Belongs to the LysR transcriptional regulatory family.</text>
</comment>
<evidence type="ECO:0000313" key="7">
    <source>
        <dbReference type="Proteomes" id="UP000535908"/>
    </source>
</evidence>
<dbReference type="Pfam" id="PF03466">
    <property type="entry name" value="LysR_substrate"/>
    <property type="match status" value="1"/>
</dbReference>
<dbReference type="PROSITE" id="PS50931">
    <property type="entry name" value="HTH_LYSR"/>
    <property type="match status" value="1"/>
</dbReference>
<dbReference type="EMBL" id="JAARWN010000026">
    <property type="protein sequence ID" value="MBC1937837.1"/>
    <property type="molecule type" value="Genomic_DNA"/>
</dbReference>
<dbReference type="GO" id="GO:0000976">
    <property type="term" value="F:transcription cis-regulatory region binding"/>
    <property type="evidence" value="ECO:0007669"/>
    <property type="project" value="TreeGrafter"/>
</dbReference>
<dbReference type="InterPro" id="IPR036390">
    <property type="entry name" value="WH_DNA-bd_sf"/>
</dbReference>
<keyword evidence="2" id="KW-0805">Transcription regulation</keyword>
<evidence type="ECO:0000259" key="5">
    <source>
        <dbReference type="PROSITE" id="PS50931"/>
    </source>
</evidence>
<dbReference type="Proteomes" id="UP000535908">
    <property type="component" value="Unassembled WGS sequence"/>
</dbReference>
<reference evidence="6 7" key="1">
    <citation type="submission" date="2020-03" db="EMBL/GenBank/DDBJ databases">
        <title>Soil Listeria distribution.</title>
        <authorList>
            <person name="Liao J."/>
            <person name="Wiedmann M."/>
        </authorList>
    </citation>
    <scope>NUCLEOTIDE SEQUENCE [LARGE SCALE GENOMIC DNA]</scope>
    <source>
        <strain evidence="6 7">FSL L7-0741</strain>
    </source>
</reference>